<dbReference type="Proteomes" id="UP000298061">
    <property type="component" value="Unassembled WGS sequence"/>
</dbReference>
<gene>
    <name evidence="2" type="ORF">EWM64_g7796</name>
</gene>
<comment type="caution">
    <text evidence="2">The sequence shown here is derived from an EMBL/GenBank/DDBJ whole genome shotgun (WGS) entry which is preliminary data.</text>
</comment>
<keyword evidence="1" id="KW-1133">Transmembrane helix</keyword>
<evidence type="ECO:0000313" key="3">
    <source>
        <dbReference type="Proteomes" id="UP000298061"/>
    </source>
</evidence>
<keyword evidence="1" id="KW-0812">Transmembrane</keyword>
<dbReference type="EMBL" id="SFCI01001278">
    <property type="protein sequence ID" value="TFY76215.1"/>
    <property type="molecule type" value="Genomic_DNA"/>
</dbReference>
<sequence>MARPLVVSLIKMQCLPDISLLLPLGSKAMGRFVTVSPASRLDRLTIIGYNIAAGPAAANKPLILITRTTLADDILGWISLSTNAITTFLIALKIWLMTREIEAVAGHGAMIRYHPIIMIIIESGAIISASQLAAALTSYPAGNVVASAMMRQLMVFAPTLIIVRVGLRKGFESVQETLTHRDAAYGIGRPFQTVWQDTEPDSSMGSVGPSQELLMAEKDKIMPVEVRPVV</sequence>
<dbReference type="OrthoDB" id="3346544at2759"/>
<organism evidence="2 3">
    <name type="scientific">Hericium alpestre</name>
    <dbReference type="NCBI Taxonomy" id="135208"/>
    <lineage>
        <taxon>Eukaryota</taxon>
        <taxon>Fungi</taxon>
        <taxon>Dikarya</taxon>
        <taxon>Basidiomycota</taxon>
        <taxon>Agaricomycotina</taxon>
        <taxon>Agaricomycetes</taxon>
        <taxon>Russulales</taxon>
        <taxon>Hericiaceae</taxon>
        <taxon>Hericium</taxon>
    </lineage>
</organism>
<accession>A0A4Y9ZNN0</accession>
<evidence type="ECO:0000256" key="1">
    <source>
        <dbReference type="SAM" id="Phobius"/>
    </source>
</evidence>
<proteinExistence type="predicted"/>
<feature type="transmembrane region" description="Helical" evidence="1">
    <location>
        <begin position="148"/>
        <end position="167"/>
    </location>
</feature>
<keyword evidence="3" id="KW-1185">Reference proteome</keyword>
<feature type="transmembrane region" description="Helical" evidence="1">
    <location>
        <begin position="74"/>
        <end position="96"/>
    </location>
</feature>
<keyword evidence="1" id="KW-0472">Membrane</keyword>
<reference evidence="2 3" key="1">
    <citation type="submission" date="2019-02" db="EMBL/GenBank/DDBJ databases">
        <title>Genome sequencing of the rare red list fungi Hericium alpestre (H. flagellum).</title>
        <authorList>
            <person name="Buettner E."/>
            <person name="Kellner H."/>
        </authorList>
    </citation>
    <scope>NUCLEOTIDE SEQUENCE [LARGE SCALE GENOMIC DNA]</scope>
    <source>
        <strain evidence="2 3">DSM 108284</strain>
    </source>
</reference>
<dbReference type="AlphaFoldDB" id="A0A4Y9ZNN0"/>
<name>A0A4Y9ZNN0_9AGAM</name>
<protein>
    <submittedName>
        <fullName evidence="2">Uncharacterized protein</fullName>
    </submittedName>
</protein>
<feature type="transmembrane region" description="Helical" evidence="1">
    <location>
        <begin position="116"/>
        <end position="136"/>
    </location>
</feature>
<evidence type="ECO:0000313" key="2">
    <source>
        <dbReference type="EMBL" id="TFY76215.1"/>
    </source>
</evidence>